<sequence length="287" mass="29369">MPDPDSAPAGQQDDPDHEDAPTAPAPQAPAPPAAAAATPSEPEPPADAPVVDDGEEAKPQADATPLAPARGLRRLAHSFKKLPIGWQTTIFATSVSAVIAIAAIVAGLLNGPEVVIQTAAGPPPTPAAGELACAEVAPVLAQDGGPEVTVYVRPPDGCWSQLLGYVPPGTEVEYLVSYVNGSDVQHDDVALRVGLPDGVRPVSGSTTWGNARNPEGVTTMNDDIEGVGVNLGSYAPGANAWVIFRATVPRSNESACGVTEYTVTGWAYPSGTEPRSNVAVLSAYRAC</sequence>
<evidence type="ECO:0008006" key="5">
    <source>
        <dbReference type="Google" id="ProtNLM"/>
    </source>
</evidence>
<protein>
    <recommendedName>
        <fullName evidence="5">DUF11 domain-containing protein</fullName>
    </recommendedName>
</protein>
<dbReference type="Proteomes" id="UP000564629">
    <property type="component" value="Unassembled WGS sequence"/>
</dbReference>
<feature type="transmembrane region" description="Helical" evidence="2">
    <location>
        <begin position="84"/>
        <end position="109"/>
    </location>
</feature>
<dbReference type="AlphaFoldDB" id="A0A7W8WAU0"/>
<gene>
    <name evidence="3" type="ORF">HNR08_003506</name>
</gene>
<organism evidence="3 4">
    <name type="scientific">Cellulomonas hominis</name>
    <dbReference type="NCBI Taxonomy" id="156981"/>
    <lineage>
        <taxon>Bacteria</taxon>
        <taxon>Bacillati</taxon>
        <taxon>Actinomycetota</taxon>
        <taxon>Actinomycetes</taxon>
        <taxon>Micrococcales</taxon>
        <taxon>Cellulomonadaceae</taxon>
        <taxon>Cellulomonas</taxon>
    </lineage>
</organism>
<dbReference type="EMBL" id="JACHDN010000001">
    <property type="protein sequence ID" value="MBB5474770.1"/>
    <property type="molecule type" value="Genomic_DNA"/>
</dbReference>
<accession>A0A7W8WAU0</accession>
<dbReference type="RefSeq" id="WP_183835177.1">
    <property type="nucleotide sequence ID" value="NZ_JACHDN010000001.1"/>
</dbReference>
<keyword evidence="2" id="KW-0472">Membrane</keyword>
<feature type="region of interest" description="Disordered" evidence="1">
    <location>
        <begin position="1"/>
        <end position="69"/>
    </location>
</feature>
<feature type="compositionally biased region" description="Pro residues" evidence="1">
    <location>
        <begin position="23"/>
        <end position="32"/>
    </location>
</feature>
<comment type="caution">
    <text evidence="3">The sequence shown here is derived from an EMBL/GenBank/DDBJ whole genome shotgun (WGS) entry which is preliminary data.</text>
</comment>
<evidence type="ECO:0000256" key="1">
    <source>
        <dbReference type="SAM" id="MobiDB-lite"/>
    </source>
</evidence>
<proteinExistence type="predicted"/>
<keyword evidence="2" id="KW-1133">Transmembrane helix</keyword>
<keyword evidence="2" id="KW-0812">Transmembrane</keyword>
<evidence type="ECO:0000313" key="3">
    <source>
        <dbReference type="EMBL" id="MBB5474770.1"/>
    </source>
</evidence>
<evidence type="ECO:0000256" key="2">
    <source>
        <dbReference type="SAM" id="Phobius"/>
    </source>
</evidence>
<evidence type="ECO:0000313" key="4">
    <source>
        <dbReference type="Proteomes" id="UP000564629"/>
    </source>
</evidence>
<name>A0A7W8WAU0_9CELL</name>
<reference evidence="3 4" key="1">
    <citation type="submission" date="2020-08" db="EMBL/GenBank/DDBJ databases">
        <title>Sequencing the genomes of 1000 actinobacteria strains.</title>
        <authorList>
            <person name="Klenk H.-P."/>
        </authorList>
    </citation>
    <scope>NUCLEOTIDE SEQUENCE [LARGE SCALE GENOMIC DNA]</scope>
    <source>
        <strain evidence="3 4">DSM 9581</strain>
    </source>
</reference>